<protein>
    <submittedName>
        <fullName evidence="1">Uncharacterized protein</fullName>
    </submittedName>
</protein>
<name>A0A920BQI9_9ACTN</name>
<dbReference type="AlphaFoldDB" id="A0A920BQI9"/>
<dbReference type="Proteomes" id="UP000677082">
    <property type="component" value="Unassembled WGS sequence"/>
</dbReference>
<comment type="caution">
    <text evidence="1">The sequence shown here is derived from an EMBL/GenBank/DDBJ whole genome shotgun (WGS) entry which is preliminary data.</text>
</comment>
<organism evidence="1 2">
    <name type="scientific">Paractinoplanes toevensis</name>
    <dbReference type="NCBI Taxonomy" id="571911"/>
    <lineage>
        <taxon>Bacteria</taxon>
        <taxon>Bacillati</taxon>
        <taxon>Actinomycetota</taxon>
        <taxon>Actinomycetes</taxon>
        <taxon>Micromonosporales</taxon>
        <taxon>Micromonosporaceae</taxon>
        <taxon>Paractinoplanes</taxon>
    </lineage>
</organism>
<dbReference type="Gene3D" id="1.10.8.1060">
    <property type="entry name" value="Corynebacterium glutamicum thioredoxin-dependent arsenate reductase, N-terminal domain"/>
    <property type="match status" value="1"/>
</dbReference>
<dbReference type="EMBL" id="BOQN01000128">
    <property type="protein sequence ID" value="GIM96751.1"/>
    <property type="molecule type" value="Genomic_DNA"/>
</dbReference>
<dbReference type="NCBIfam" id="NF046112">
    <property type="entry name" value="MSMEG_6209_Nter"/>
    <property type="match status" value="1"/>
</dbReference>
<evidence type="ECO:0000313" key="2">
    <source>
        <dbReference type="Proteomes" id="UP000677082"/>
    </source>
</evidence>
<keyword evidence="2" id="KW-1185">Reference proteome</keyword>
<evidence type="ECO:0000313" key="1">
    <source>
        <dbReference type="EMBL" id="GIM96751.1"/>
    </source>
</evidence>
<accession>A0A920BQI9</accession>
<sequence>MNIGRTAASPVAPRGMRLSDAVRRQVRCAMTEPANAGGLVDPETALRRQAETLGQRFPDVDQSELEERVHGTYERLKDEAAVDSHLVAMTEKQVTEDLRRSGETVHVRSDDPA</sequence>
<reference evidence="1 2" key="1">
    <citation type="submission" date="2021-03" db="EMBL/GenBank/DDBJ databases">
        <title>Whole genome shotgun sequence of Actinoplanes toevensis NBRC 105298.</title>
        <authorList>
            <person name="Komaki H."/>
            <person name="Tamura T."/>
        </authorList>
    </citation>
    <scope>NUCLEOTIDE SEQUENCE [LARGE SCALE GENOMIC DNA]</scope>
    <source>
        <strain evidence="1 2">NBRC 105298</strain>
    </source>
</reference>
<gene>
    <name evidence="1" type="ORF">Ato02nite_085440</name>
</gene>
<proteinExistence type="predicted"/>